<protein>
    <submittedName>
        <fullName evidence="1">Uncharacterized protein</fullName>
    </submittedName>
</protein>
<evidence type="ECO:0000313" key="2">
    <source>
        <dbReference type="Proteomes" id="UP000324800"/>
    </source>
</evidence>
<organism evidence="1 2">
    <name type="scientific">Streblomastix strix</name>
    <dbReference type="NCBI Taxonomy" id="222440"/>
    <lineage>
        <taxon>Eukaryota</taxon>
        <taxon>Metamonada</taxon>
        <taxon>Preaxostyla</taxon>
        <taxon>Oxymonadida</taxon>
        <taxon>Streblomastigidae</taxon>
        <taxon>Streblomastix</taxon>
    </lineage>
</organism>
<proteinExistence type="predicted"/>
<sequence length="49" mass="5648">MEEEDNLIKVGDIIKDCYKIIRSITNVSDRMIFCALDTSMKQVAIKLEL</sequence>
<dbReference type="EMBL" id="SNRW01044688">
    <property type="protein sequence ID" value="KAA6323280.1"/>
    <property type="molecule type" value="Genomic_DNA"/>
</dbReference>
<accession>A0A5J4QQY1</accession>
<dbReference type="Proteomes" id="UP000324800">
    <property type="component" value="Unassembled WGS sequence"/>
</dbReference>
<evidence type="ECO:0000313" key="1">
    <source>
        <dbReference type="EMBL" id="KAA6323280.1"/>
    </source>
</evidence>
<feature type="non-terminal residue" evidence="1">
    <location>
        <position position="49"/>
    </location>
</feature>
<dbReference type="AlphaFoldDB" id="A0A5J4QQY1"/>
<reference evidence="1 2" key="1">
    <citation type="submission" date="2019-03" db="EMBL/GenBank/DDBJ databases">
        <title>Single cell metagenomics reveals metabolic interactions within the superorganism composed of flagellate Streblomastix strix and complex community of Bacteroidetes bacteria on its surface.</title>
        <authorList>
            <person name="Treitli S.C."/>
            <person name="Kolisko M."/>
            <person name="Husnik F."/>
            <person name="Keeling P."/>
            <person name="Hampl V."/>
        </authorList>
    </citation>
    <scope>NUCLEOTIDE SEQUENCE [LARGE SCALE GENOMIC DNA]</scope>
    <source>
        <strain evidence="1">ST1C</strain>
    </source>
</reference>
<name>A0A5J4QQY1_9EUKA</name>
<comment type="caution">
    <text evidence="1">The sequence shown here is derived from an EMBL/GenBank/DDBJ whole genome shotgun (WGS) entry which is preliminary data.</text>
</comment>
<gene>
    <name evidence="1" type="ORF">EZS28_054331</name>
</gene>